<dbReference type="InterPro" id="IPR058626">
    <property type="entry name" value="MdtA-like_b-barrel"/>
</dbReference>
<dbReference type="InterPro" id="IPR006143">
    <property type="entry name" value="RND_pump_MFP"/>
</dbReference>
<feature type="domain" description="Multidrug resistance protein MdtA-like C-terminal permuted SH3" evidence="10">
    <location>
        <begin position="291"/>
        <end position="353"/>
    </location>
</feature>
<sequence>MQFKPTISIWVPVLSLAALILTGCDKGAQQPQNRSPQKVEVVTVKTQPYTLTRELPGRTIAYRVAEVRPQVDGIILKRLFKEGSDVKEGDQLYQIDPAIYQANVKSARANLASAQALEKRYRALVSTKAVSQQQYDDAKAALLAAQANLETAQVRLRYTKVLAPLSGHISRSLVTEGALVTAGQANALTNINQLDPIYVDITQPSKEILTLRDELASGQLEKDGENAAKTSLSLEDGTTYQHEGRLEFSEVYVNESTGAVTLRAIFPNPDNKLLPGMFVRASLKEGIRPKAILIPQVAVTRNIKGEPVVMVVGKDNKVEQRVLDVSRVADYNQWLVNKGLQENDRVIVKGLQKIQQGAVVDPIEQSQTTNVTKTPESGTQTIGNSGK</sequence>
<feature type="signal peptide" evidence="6">
    <location>
        <begin position="1"/>
        <end position="17"/>
    </location>
</feature>
<feature type="region of interest" description="Disordered" evidence="5">
    <location>
        <begin position="365"/>
        <end position="387"/>
    </location>
</feature>
<keyword evidence="12" id="KW-1185">Reference proteome</keyword>
<evidence type="ECO:0000313" key="11">
    <source>
        <dbReference type="EMBL" id="AZS51465.1"/>
    </source>
</evidence>
<dbReference type="Gene3D" id="2.40.420.20">
    <property type="match status" value="1"/>
</dbReference>
<evidence type="ECO:0000256" key="2">
    <source>
        <dbReference type="ARBA" id="ARBA00009477"/>
    </source>
</evidence>
<dbReference type="InterPro" id="IPR058627">
    <property type="entry name" value="MdtA-like_C"/>
</dbReference>
<dbReference type="Gene3D" id="2.40.30.170">
    <property type="match status" value="1"/>
</dbReference>
<dbReference type="PANTHER" id="PTHR30158">
    <property type="entry name" value="ACRA/E-RELATED COMPONENT OF DRUG EFFLUX TRANSPORTER"/>
    <property type="match status" value="1"/>
</dbReference>
<evidence type="ECO:0000259" key="9">
    <source>
        <dbReference type="Pfam" id="PF25944"/>
    </source>
</evidence>
<dbReference type="InterPro" id="IPR058625">
    <property type="entry name" value="MdtA-like_BSH"/>
</dbReference>
<dbReference type="Pfam" id="PF25876">
    <property type="entry name" value="HH_MFP_RND"/>
    <property type="match status" value="1"/>
</dbReference>
<evidence type="ECO:0000259" key="10">
    <source>
        <dbReference type="Pfam" id="PF25967"/>
    </source>
</evidence>
<dbReference type="Gene3D" id="2.40.50.100">
    <property type="match status" value="1"/>
</dbReference>
<dbReference type="EMBL" id="CP029822">
    <property type="protein sequence ID" value="AZS51465.1"/>
    <property type="molecule type" value="Genomic_DNA"/>
</dbReference>
<evidence type="ECO:0000256" key="4">
    <source>
        <dbReference type="ARBA" id="ARBA00023054"/>
    </source>
</evidence>
<dbReference type="GO" id="GO:0046677">
    <property type="term" value="P:response to antibiotic"/>
    <property type="evidence" value="ECO:0007669"/>
    <property type="project" value="TreeGrafter"/>
</dbReference>
<dbReference type="SUPFAM" id="SSF111369">
    <property type="entry name" value="HlyD-like secretion proteins"/>
    <property type="match status" value="1"/>
</dbReference>
<evidence type="ECO:0000259" key="8">
    <source>
        <dbReference type="Pfam" id="PF25917"/>
    </source>
</evidence>
<evidence type="ECO:0000259" key="7">
    <source>
        <dbReference type="Pfam" id="PF25876"/>
    </source>
</evidence>
<evidence type="ECO:0000313" key="12">
    <source>
        <dbReference type="Proteomes" id="UP000273143"/>
    </source>
</evidence>
<dbReference type="Proteomes" id="UP000273143">
    <property type="component" value="Chromosome"/>
</dbReference>
<keyword evidence="3" id="KW-0813">Transport</keyword>
<comment type="similarity">
    <text evidence="2">Belongs to the membrane fusion protein (MFP) (TC 8.A.1) family.</text>
</comment>
<dbReference type="KEGG" id="emo:DM558_12105"/>
<dbReference type="FunFam" id="2.40.420.20:FF:000001">
    <property type="entry name" value="Efflux RND transporter periplasmic adaptor subunit"/>
    <property type="match status" value="1"/>
</dbReference>
<dbReference type="InterPro" id="IPR058624">
    <property type="entry name" value="MdtA-like_HH"/>
</dbReference>
<evidence type="ECO:0000256" key="1">
    <source>
        <dbReference type="ARBA" id="ARBA00004519"/>
    </source>
</evidence>
<dbReference type="AlphaFoldDB" id="A0A3Q9JNY1"/>
<evidence type="ECO:0000256" key="3">
    <source>
        <dbReference type="ARBA" id="ARBA00022448"/>
    </source>
</evidence>
<name>A0A3Q9JNY1_9GAMM</name>
<feature type="domain" description="Multidrug resistance protein MdtA-like barrel-sandwich hybrid" evidence="8">
    <location>
        <begin position="63"/>
        <end position="188"/>
    </location>
</feature>
<keyword evidence="4" id="KW-0175">Coiled coil</keyword>
<dbReference type="PROSITE" id="PS51257">
    <property type="entry name" value="PROKAR_LIPOPROTEIN"/>
    <property type="match status" value="1"/>
</dbReference>
<dbReference type="Gene3D" id="1.10.287.470">
    <property type="entry name" value="Helix hairpin bin"/>
    <property type="match status" value="1"/>
</dbReference>
<dbReference type="GO" id="GO:0022857">
    <property type="term" value="F:transmembrane transporter activity"/>
    <property type="evidence" value="ECO:0007669"/>
    <property type="project" value="InterPro"/>
</dbReference>
<dbReference type="Pfam" id="PF25944">
    <property type="entry name" value="Beta-barrel_RND"/>
    <property type="match status" value="1"/>
</dbReference>
<dbReference type="Pfam" id="PF25967">
    <property type="entry name" value="RND-MFP_C"/>
    <property type="match status" value="1"/>
</dbReference>
<evidence type="ECO:0000256" key="5">
    <source>
        <dbReference type="SAM" id="MobiDB-lite"/>
    </source>
</evidence>
<dbReference type="PANTHER" id="PTHR30158:SF3">
    <property type="entry name" value="MULTIDRUG EFFLUX PUMP SUBUNIT ACRA-RELATED"/>
    <property type="match status" value="1"/>
</dbReference>
<dbReference type="RefSeq" id="WP_127164218.1">
    <property type="nucleotide sequence ID" value="NZ_CP029822.1"/>
</dbReference>
<accession>A0A3Q9JNY1</accession>
<dbReference type="Pfam" id="PF25917">
    <property type="entry name" value="BSH_RND"/>
    <property type="match status" value="1"/>
</dbReference>
<reference evidence="12" key="1">
    <citation type="submission" date="2018-06" db="EMBL/GenBank/DDBJ databases">
        <title>Complete genome of Pseudomonas insecticola strain QZS01.</title>
        <authorList>
            <person name="Wang J."/>
            <person name="Su Q."/>
        </authorList>
    </citation>
    <scope>NUCLEOTIDE SEQUENCE [LARGE SCALE GENOMIC DNA]</scope>
    <source>
        <strain evidence="12">QZS01</strain>
    </source>
</reference>
<organism evidence="11 12">
    <name type="scientific">Entomomonas moraniae</name>
    <dbReference type="NCBI Taxonomy" id="2213226"/>
    <lineage>
        <taxon>Bacteria</taxon>
        <taxon>Pseudomonadati</taxon>
        <taxon>Pseudomonadota</taxon>
        <taxon>Gammaproteobacteria</taxon>
        <taxon>Pseudomonadales</taxon>
        <taxon>Pseudomonadaceae</taxon>
        <taxon>Entomomonas</taxon>
    </lineage>
</organism>
<dbReference type="GO" id="GO:0005886">
    <property type="term" value="C:plasma membrane"/>
    <property type="evidence" value="ECO:0007669"/>
    <property type="project" value="UniProtKB-SubCell"/>
</dbReference>
<protein>
    <submittedName>
        <fullName evidence="11">Efflux RND transporter periplasmic adaptor subunit</fullName>
    </submittedName>
</protein>
<feature type="domain" description="Multidrug resistance protein MdtA-like beta-barrel" evidence="9">
    <location>
        <begin position="196"/>
        <end position="286"/>
    </location>
</feature>
<proteinExistence type="inferred from homology"/>
<dbReference type="NCBIfam" id="TIGR01730">
    <property type="entry name" value="RND_mfp"/>
    <property type="match status" value="1"/>
</dbReference>
<feature type="chain" id="PRO_5018601094" evidence="6">
    <location>
        <begin position="18"/>
        <end position="387"/>
    </location>
</feature>
<keyword evidence="6" id="KW-0732">Signal</keyword>
<gene>
    <name evidence="11" type="ORF">DM558_12105</name>
</gene>
<feature type="domain" description="Multidrug resistance protein MdtA-like alpha-helical hairpin" evidence="7">
    <location>
        <begin position="99"/>
        <end position="159"/>
    </location>
</feature>
<evidence type="ECO:0000256" key="6">
    <source>
        <dbReference type="SAM" id="SignalP"/>
    </source>
</evidence>
<comment type="subcellular location">
    <subcellularLocation>
        <location evidence="1">Cell inner membrane</location>
        <topology evidence="1">Lipid-anchor</topology>
    </subcellularLocation>
</comment>